<comment type="similarity">
    <text evidence="1">Belongs to the UPF0065 (bug) family.</text>
</comment>
<dbReference type="AlphaFoldDB" id="A0A2N5C2P0"/>
<accession>A0A2N5C2P0</accession>
<evidence type="ECO:0000313" key="3">
    <source>
        <dbReference type="EMBL" id="PLP96475.1"/>
    </source>
</evidence>
<sequence>MTEFRCPRAVTKAALAAVLVSLASPILAQAWPDKPVRVVVPYPPGGNVDSAGRIIGAKLQEIFGQPFLIDNKPGAGGIIGAESVAKAKADGYTLFLGANGPILFSPTIYKKNSYDWKKDFVPISSVSFTPVILQVNSTSPYKTVADLLAAAKKPDSNLTMASPGAGTQNHLVSEYLQQKTGAHWTTVHYKGNAPATTDLLGGQVQFNFDQLSVALPFIKQGRTRALAVGSAKRLPQLPNVPTLQESGFPDLTVETFTGLLAPAGTSQEIVTKLSDALRRILADKEVQAKFDALGTEARSSTPEQFKQFLTNEDKRWTPLIKQANITAE</sequence>
<evidence type="ECO:0000256" key="2">
    <source>
        <dbReference type="SAM" id="SignalP"/>
    </source>
</evidence>
<dbReference type="InterPro" id="IPR005064">
    <property type="entry name" value="BUG"/>
</dbReference>
<dbReference type="InterPro" id="IPR042100">
    <property type="entry name" value="Bug_dom1"/>
</dbReference>
<feature type="signal peptide" evidence="2">
    <location>
        <begin position="1"/>
        <end position="30"/>
    </location>
</feature>
<dbReference type="Gene3D" id="3.40.190.10">
    <property type="entry name" value="Periplasmic binding protein-like II"/>
    <property type="match status" value="1"/>
</dbReference>
<dbReference type="Pfam" id="PF03401">
    <property type="entry name" value="TctC"/>
    <property type="match status" value="1"/>
</dbReference>
<organism evidence="3 4">
    <name type="scientific">Cupriavidus pauculus</name>
    <dbReference type="NCBI Taxonomy" id="82633"/>
    <lineage>
        <taxon>Bacteria</taxon>
        <taxon>Pseudomonadati</taxon>
        <taxon>Pseudomonadota</taxon>
        <taxon>Betaproteobacteria</taxon>
        <taxon>Burkholderiales</taxon>
        <taxon>Burkholderiaceae</taxon>
        <taxon>Cupriavidus</taxon>
    </lineage>
</organism>
<comment type="caution">
    <text evidence="3">The sequence shown here is derived from an EMBL/GenBank/DDBJ whole genome shotgun (WGS) entry which is preliminary data.</text>
</comment>
<dbReference type="PIRSF" id="PIRSF017082">
    <property type="entry name" value="YflP"/>
    <property type="match status" value="1"/>
</dbReference>
<dbReference type="EMBL" id="PJRP01000027">
    <property type="protein sequence ID" value="PLP96475.1"/>
    <property type="molecule type" value="Genomic_DNA"/>
</dbReference>
<dbReference type="Gene3D" id="3.40.190.150">
    <property type="entry name" value="Bordetella uptake gene, domain 1"/>
    <property type="match status" value="1"/>
</dbReference>
<feature type="chain" id="PRO_5014840209" evidence="2">
    <location>
        <begin position="31"/>
        <end position="328"/>
    </location>
</feature>
<gene>
    <name evidence="3" type="ORF">CYJ10_32230</name>
</gene>
<proteinExistence type="inferred from homology"/>
<evidence type="ECO:0000256" key="1">
    <source>
        <dbReference type="ARBA" id="ARBA00006987"/>
    </source>
</evidence>
<dbReference type="Proteomes" id="UP000234341">
    <property type="component" value="Unassembled WGS sequence"/>
</dbReference>
<reference evidence="3 4" key="1">
    <citation type="submission" date="2017-12" db="EMBL/GenBank/DDBJ databases">
        <title>Genome sequence of the active heterotrophic nitrifier-denitrifier, Cupriavidus pauculus UM1.</title>
        <authorList>
            <person name="Putonti C."/>
            <person name="Castignetti D."/>
        </authorList>
    </citation>
    <scope>NUCLEOTIDE SEQUENCE [LARGE SCALE GENOMIC DNA]</scope>
    <source>
        <strain evidence="3 4">UM1</strain>
    </source>
</reference>
<dbReference type="OrthoDB" id="8806446at2"/>
<dbReference type="RefSeq" id="WP_101685500.1">
    <property type="nucleotide sequence ID" value="NZ_PJRP01000027.1"/>
</dbReference>
<keyword evidence="2" id="KW-0732">Signal</keyword>
<dbReference type="CDD" id="cd07012">
    <property type="entry name" value="PBP2_Bug_TTT"/>
    <property type="match status" value="1"/>
</dbReference>
<protein>
    <submittedName>
        <fullName evidence="3">Twin-arginine translocation pathway signal</fullName>
    </submittedName>
</protein>
<dbReference type="PANTHER" id="PTHR42928:SF5">
    <property type="entry name" value="BLR1237 PROTEIN"/>
    <property type="match status" value="1"/>
</dbReference>
<dbReference type="SUPFAM" id="SSF53850">
    <property type="entry name" value="Periplasmic binding protein-like II"/>
    <property type="match status" value="1"/>
</dbReference>
<name>A0A2N5C2P0_9BURK</name>
<dbReference type="PANTHER" id="PTHR42928">
    <property type="entry name" value="TRICARBOXYLATE-BINDING PROTEIN"/>
    <property type="match status" value="1"/>
</dbReference>
<evidence type="ECO:0000313" key="4">
    <source>
        <dbReference type="Proteomes" id="UP000234341"/>
    </source>
</evidence>